<dbReference type="AlphaFoldDB" id="U2YXY6"/>
<dbReference type="Proteomes" id="UP000016986">
    <property type="component" value="Unassembled WGS sequence"/>
</dbReference>
<organism evidence="2 3">
    <name type="scientific">Halarchaeum acidiphilum MH1-52-1</name>
    <dbReference type="NCBI Taxonomy" id="1261545"/>
    <lineage>
        <taxon>Archaea</taxon>
        <taxon>Methanobacteriati</taxon>
        <taxon>Methanobacteriota</taxon>
        <taxon>Stenosarchaea group</taxon>
        <taxon>Halobacteria</taxon>
        <taxon>Halobacteriales</taxon>
        <taxon>Halobacteriaceae</taxon>
    </lineage>
</organism>
<comment type="caution">
    <text evidence="2">The sequence shown here is derived from an EMBL/GenBank/DDBJ whole genome shotgun (WGS) entry which is preliminary data.</text>
</comment>
<sequence length="37" mass="4247">MKAQTLEDAKADMDVLRAYLHTLAEDTRRIQPEAESE</sequence>
<evidence type="ECO:0000313" key="2">
    <source>
        <dbReference type="EMBL" id="GAD53920.1"/>
    </source>
</evidence>
<protein>
    <recommendedName>
        <fullName evidence="1">DUF7389 domain-containing protein</fullName>
    </recommendedName>
</protein>
<gene>
    <name evidence="2" type="ORF">MBEHAL_2680</name>
</gene>
<accession>U2YXY6</accession>
<keyword evidence="3" id="KW-1185">Reference proteome</keyword>
<name>U2YXY6_9EURY</name>
<dbReference type="Pfam" id="PF24115">
    <property type="entry name" value="DUF7389"/>
    <property type="match status" value="1"/>
</dbReference>
<reference evidence="2 3" key="1">
    <citation type="submission" date="2013-09" db="EMBL/GenBank/DDBJ databases">
        <title>Whole genome sequencing of Halarchaeum acidiphilum strain MH1-52-1.</title>
        <authorList>
            <person name="Shimane Y."/>
            <person name="Minegishi H."/>
            <person name="Nishi S."/>
            <person name="Echigo A."/>
            <person name="Shuto A."/>
            <person name="Konishi M."/>
            <person name="Ito T."/>
            <person name="Ohkuma M."/>
            <person name="Ohta Y."/>
            <person name="Nagano Y."/>
            <person name="Tsubouchi T."/>
            <person name="Mori K."/>
            <person name="Usui K."/>
            <person name="Kamekura M."/>
            <person name="Usami R."/>
            <person name="Takaki Y."/>
            <person name="Hatada Y."/>
        </authorList>
    </citation>
    <scope>NUCLEOTIDE SEQUENCE [LARGE SCALE GENOMIC DNA]</scope>
    <source>
        <strain evidence="2 3">JCM 16109</strain>
    </source>
</reference>
<dbReference type="InterPro" id="IPR055813">
    <property type="entry name" value="DUF7389"/>
</dbReference>
<evidence type="ECO:0000259" key="1">
    <source>
        <dbReference type="Pfam" id="PF24115"/>
    </source>
</evidence>
<feature type="domain" description="DUF7389" evidence="1">
    <location>
        <begin position="2"/>
        <end position="33"/>
    </location>
</feature>
<proteinExistence type="predicted"/>
<dbReference type="EMBL" id="BATA01000134">
    <property type="protein sequence ID" value="GAD53920.1"/>
    <property type="molecule type" value="Genomic_DNA"/>
</dbReference>
<evidence type="ECO:0000313" key="3">
    <source>
        <dbReference type="Proteomes" id="UP000016986"/>
    </source>
</evidence>